<dbReference type="AlphaFoldDB" id="B1ZUL8"/>
<dbReference type="PANTHER" id="PTHR44170:SF6">
    <property type="entry name" value="CONTACTIN"/>
    <property type="match status" value="1"/>
</dbReference>
<dbReference type="InterPro" id="IPR036179">
    <property type="entry name" value="Ig-like_dom_sf"/>
</dbReference>
<dbReference type="OrthoDB" id="194339at2"/>
<dbReference type="eggNOG" id="COG3693">
    <property type="taxonomic scope" value="Bacteria"/>
</dbReference>
<protein>
    <submittedName>
        <fullName evidence="4">Immunoglobulin I-set domain protein</fullName>
    </submittedName>
</protein>
<evidence type="ECO:0000256" key="1">
    <source>
        <dbReference type="ARBA" id="ARBA00022737"/>
    </source>
</evidence>
<dbReference type="HOGENOM" id="CLU_504163_0_0_0"/>
<dbReference type="SUPFAM" id="SSF48726">
    <property type="entry name" value="Immunoglobulin"/>
    <property type="match status" value="1"/>
</dbReference>
<dbReference type="Proteomes" id="UP000007013">
    <property type="component" value="Chromosome"/>
</dbReference>
<name>B1ZUL8_OPITP</name>
<dbReference type="Pfam" id="PF07679">
    <property type="entry name" value="I-set"/>
    <property type="match status" value="1"/>
</dbReference>
<reference evidence="4 5" key="1">
    <citation type="journal article" date="2011" name="J. Bacteriol.">
        <title>Genome sequence of the verrucomicrobium Opitutus terrae PB90-1, an abundant inhabitant of rice paddy soil ecosystems.</title>
        <authorList>
            <person name="van Passel M.W."/>
            <person name="Kant R."/>
            <person name="Palva A."/>
            <person name="Copeland A."/>
            <person name="Lucas S."/>
            <person name="Lapidus A."/>
            <person name="Glavina del Rio T."/>
            <person name="Pitluck S."/>
            <person name="Goltsman E."/>
            <person name="Clum A."/>
            <person name="Sun H."/>
            <person name="Schmutz J."/>
            <person name="Larimer F.W."/>
            <person name="Land M.L."/>
            <person name="Hauser L."/>
            <person name="Kyrpides N."/>
            <person name="Mikhailova N."/>
            <person name="Richardson P.P."/>
            <person name="Janssen P.H."/>
            <person name="de Vos W.M."/>
            <person name="Smidt H."/>
        </authorList>
    </citation>
    <scope>NUCLEOTIDE SEQUENCE [LARGE SCALE GENOMIC DNA]</scope>
    <source>
        <strain evidence="5">DSM 11246 / JCM 15787 / PB90-1</strain>
    </source>
</reference>
<evidence type="ECO:0000313" key="4">
    <source>
        <dbReference type="EMBL" id="ACB74902.1"/>
    </source>
</evidence>
<dbReference type="InterPro" id="IPR003598">
    <property type="entry name" value="Ig_sub2"/>
</dbReference>
<keyword evidence="5" id="KW-1185">Reference proteome</keyword>
<feature type="domain" description="Ig-like" evidence="3">
    <location>
        <begin position="174"/>
        <end position="253"/>
    </location>
</feature>
<dbReference type="RefSeq" id="WP_012374439.1">
    <property type="nucleotide sequence ID" value="NC_010571.1"/>
</dbReference>
<dbReference type="InterPro" id="IPR007110">
    <property type="entry name" value="Ig-like_dom"/>
</dbReference>
<dbReference type="InterPro" id="IPR013098">
    <property type="entry name" value="Ig_I-set"/>
</dbReference>
<dbReference type="KEGG" id="ote:Oter_1618"/>
<organism evidence="4 5">
    <name type="scientific">Opitutus terrae (strain DSM 11246 / JCM 15787 / PB90-1)</name>
    <dbReference type="NCBI Taxonomy" id="452637"/>
    <lineage>
        <taxon>Bacteria</taxon>
        <taxon>Pseudomonadati</taxon>
        <taxon>Verrucomicrobiota</taxon>
        <taxon>Opitutia</taxon>
        <taxon>Opitutales</taxon>
        <taxon>Opitutaceae</taxon>
        <taxon>Opitutus</taxon>
    </lineage>
</organism>
<evidence type="ECO:0000313" key="5">
    <source>
        <dbReference type="Proteomes" id="UP000007013"/>
    </source>
</evidence>
<gene>
    <name evidence="4" type="ordered locus">Oter_1618</name>
</gene>
<keyword evidence="1" id="KW-0677">Repeat</keyword>
<proteinExistence type="predicted"/>
<dbReference type="EMBL" id="CP001032">
    <property type="protein sequence ID" value="ACB74902.1"/>
    <property type="molecule type" value="Genomic_DNA"/>
</dbReference>
<sequence length="540" mass="54529">MKVSPAFKRRLQWINLPTAALIALLQRAPVVRVLVATEEFVLSTPIGALLKSSVAAAATLGTVHSLAGATALSTSQASPLSVAVGTTVSVGFAITGTLSEPETWTVSGSVPPGLSFNGGATSGTINAAQLLLSGTATTAGSYNINLSARDTPTGNTTPVYTFTINVTGAAASAPAITTQPQNQSGNVGANVTLTVATSGSPAPTLQWRRNGADVAGGTSASLMLANLQPANAGLYAAVATNSAGSATSQAAMVGVATTSKVVGDGQELQPVNIVHPNGNIFDQVLLIGVAETITADTGQVTRTSYIDTDNDIVQVEFSGPGTLSLVLSGSSGPAAPVNYNQAVNYMKGHAGIVITGANENTNVSVFTVGRATAFDPTGAYNILQAPNSTTNNPANNGSSLFQGHGSTAYDGIADIAFIAISSTNGRFGGVRTSNATYFASAGWTGVYAPGVTFDGPVFIGDISAFDNAKPVILLGTATNVRITGGDLAQNNGQPVQVSGMTQLAFTAGSDSGGTTLVRQTNQAVLQRDGQDVTNQLVVYQ</sequence>
<dbReference type="InterPro" id="IPR003599">
    <property type="entry name" value="Ig_sub"/>
</dbReference>
<dbReference type="SMART" id="SM00409">
    <property type="entry name" value="IG"/>
    <property type="match status" value="1"/>
</dbReference>
<dbReference type="PANTHER" id="PTHR44170">
    <property type="entry name" value="PROTEIN SIDEKICK"/>
    <property type="match status" value="1"/>
</dbReference>
<dbReference type="Gene3D" id="2.60.40.10">
    <property type="entry name" value="Immunoglobulins"/>
    <property type="match status" value="2"/>
</dbReference>
<accession>B1ZUL8</accession>
<dbReference type="STRING" id="452637.Oter_1618"/>
<dbReference type="InterPro" id="IPR013783">
    <property type="entry name" value="Ig-like_fold"/>
</dbReference>
<dbReference type="GO" id="GO:0016020">
    <property type="term" value="C:membrane"/>
    <property type="evidence" value="ECO:0007669"/>
    <property type="project" value="UniProtKB-SubCell"/>
</dbReference>
<dbReference type="PROSITE" id="PS50835">
    <property type="entry name" value="IG_LIKE"/>
    <property type="match status" value="1"/>
</dbReference>
<keyword evidence="2" id="KW-1015">Disulfide bond</keyword>
<evidence type="ECO:0000259" key="3">
    <source>
        <dbReference type="PROSITE" id="PS50835"/>
    </source>
</evidence>
<dbReference type="SMART" id="SM00408">
    <property type="entry name" value="IGc2"/>
    <property type="match status" value="1"/>
</dbReference>
<evidence type="ECO:0000256" key="2">
    <source>
        <dbReference type="ARBA" id="ARBA00023157"/>
    </source>
</evidence>
<dbReference type="GO" id="GO:0098609">
    <property type="term" value="P:cell-cell adhesion"/>
    <property type="evidence" value="ECO:0007669"/>
    <property type="project" value="TreeGrafter"/>
</dbReference>